<accession>A0A0N4VDE2</accession>
<keyword evidence="10" id="KW-1185">Reference proteome</keyword>
<dbReference type="GO" id="GO:0000398">
    <property type="term" value="P:mRNA splicing, via spliceosome"/>
    <property type="evidence" value="ECO:0007669"/>
    <property type="project" value="InterPro"/>
</dbReference>
<evidence type="ECO:0000313" key="9">
    <source>
        <dbReference type="EMBL" id="VDD93356.1"/>
    </source>
</evidence>
<dbReference type="InterPro" id="IPR022755">
    <property type="entry name" value="Znf_C2H2_jaz"/>
</dbReference>
<keyword evidence="3" id="KW-0863">Zinc-finger</keyword>
<dbReference type="FunFam" id="3.30.160.60:FF:000282">
    <property type="entry name" value="Zinc finger, matrin-type 2"/>
    <property type="match status" value="1"/>
</dbReference>
<dbReference type="InterPro" id="IPR040107">
    <property type="entry name" value="Snu23"/>
</dbReference>
<dbReference type="STRING" id="51028.A0A0N4VDE2"/>
<feature type="region of interest" description="Disordered" evidence="7">
    <location>
        <begin position="1"/>
        <end position="20"/>
    </location>
</feature>
<dbReference type="SMART" id="SM00451">
    <property type="entry name" value="ZnF_U1"/>
    <property type="match status" value="1"/>
</dbReference>
<dbReference type="WBParaSite" id="EVEC_0000862301-mRNA-1">
    <property type="protein sequence ID" value="EVEC_0000862301-mRNA-1"/>
    <property type="gene ID" value="EVEC_0000862301"/>
</dbReference>
<evidence type="ECO:0000256" key="4">
    <source>
        <dbReference type="ARBA" id="ARBA00022833"/>
    </source>
</evidence>
<dbReference type="Pfam" id="PF12171">
    <property type="entry name" value="zf-C2H2_jaz"/>
    <property type="match status" value="1"/>
</dbReference>
<feature type="compositionally biased region" description="Basic residues" evidence="7">
    <location>
        <begin position="168"/>
        <end position="179"/>
    </location>
</feature>
<evidence type="ECO:0000256" key="2">
    <source>
        <dbReference type="ARBA" id="ARBA00022723"/>
    </source>
</evidence>
<feature type="region of interest" description="Disordered" evidence="7">
    <location>
        <begin position="159"/>
        <end position="204"/>
    </location>
</feature>
<feature type="compositionally biased region" description="Gly residues" evidence="7">
    <location>
        <begin position="195"/>
        <end position="204"/>
    </location>
</feature>
<dbReference type="SUPFAM" id="SSF57667">
    <property type="entry name" value="beta-beta-alpha zinc fingers"/>
    <property type="match status" value="1"/>
</dbReference>
<feature type="compositionally biased region" description="Basic and acidic residues" evidence="7">
    <location>
        <begin position="11"/>
        <end position="20"/>
    </location>
</feature>
<evidence type="ECO:0000256" key="3">
    <source>
        <dbReference type="ARBA" id="ARBA00022771"/>
    </source>
</evidence>
<dbReference type="GO" id="GO:0005681">
    <property type="term" value="C:spliceosomal complex"/>
    <property type="evidence" value="ECO:0007669"/>
    <property type="project" value="InterPro"/>
</dbReference>
<reference evidence="11" key="1">
    <citation type="submission" date="2017-02" db="UniProtKB">
        <authorList>
            <consortium name="WormBaseParasite"/>
        </authorList>
    </citation>
    <scope>IDENTIFICATION</scope>
</reference>
<keyword evidence="2" id="KW-0479">Metal-binding</keyword>
<evidence type="ECO:0000256" key="5">
    <source>
        <dbReference type="ARBA" id="ARBA00023125"/>
    </source>
</evidence>
<sequence>MAYYEASSSGADHRKKWDREEYERRARERLLAENEVEKAKKKPRFPDEPKVKRELLKAREYKVDLESKVGRTVVINKTTPSAETGGYYCDVCDCVVKDSINFLDHINGKNHQRNMGMSMKIKRSTLDEVRQRFALKKAEKEQKEKEYDLQQRMEELKEEEARMADYKRQKRIEQRKRKRASDPEVQDDEVAAMMGFGGFGSSKK</sequence>
<name>A0A0N4VDE2_ENTVE</name>
<dbReference type="PANTHER" id="PTHR45986:SF1">
    <property type="entry name" value="ZINC FINGER MATRIN-TYPE PROTEIN 2"/>
    <property type="match status" value="1"/>
</dbReference>
<dbReference type="Proteomes" id="UP000274131">
    <property type="component" value="Unassembled WGS sequence"/>
</dbReference>
<dbReference type="PROSITE" id="PS50171">
    <property type="entry name" value="ZF_MATRIN"/>
    <property type="match status" value="1"/>
</dbReference>
<keyword evidence="5" id="KW-0238">DNA-binding</keyword>
<evidence type="ECO:0000256" key="1">
    <source>
        <dbReference type="ARBA" id="ARBA00004123"/>
    </source>
</evidence>
<evidence type="ECO:0000256" key="6">
    <source>
        <dbReference type="ARBA" id="ARBA00023242"/>
    </source>
</evidence>
<dbReference type="EMBL" id="UXUI01009264">
    <property type="protein sequence ID" value="VDD93356.1"/>
    <property type="molecule type" value="Genomic_DNA"/>
</dbReference>
<feature type="domain" description="Matrin-type" evidence="8">
    <location>
        <begin position="87"/>
        <end position="117"/>
    </location>
</feature>
<dbReference type="GO" id="GO:0046540">
    <property type="term" value="C:U4/U6 x U5 tri-snRNP complex"/>
    <property type="evidence" value="ECO:0007669"/>
    <property type="project" value="TreeGrafter"/>
</dbReference>
<dbReference type="OrthoDB" id="30343at2759"/>
<comment type="subcellular location">
    <subcellularLocation>
        <location evidence="1">Nucleus</location>
    </subcellularLocation>
</comment>
<feature type="compositionally biased region" description="Polar residues" evidence="7">
    <location>
        <begin position="1"/>
        <end position="10"/>
    </location>
</feature>
<evidence type="ECO:0000313" key="11">
    <source>
        <dbReference type="WBParaSite" id="EVEC_0000862301-mRNA-1"/>
    </source>
</evidence>
<dbReference type="GO" id="GO:0003677">
    <property type="term" value="F:DNA binding"/>
    <property type="evidence" value="ECO:0007669"/>
    <property type="project" value="UniProtKB-KW"/>
</dbReference>
<reference evidence="9 10" key="2">
    <citation type="submission" date="2018-10" db="EMBL/GenBank/DDBJ databases">
        <authorList>
            <consortium name="Pathogen Informatics"/>
        </authorList>
    </citation>
    <scope>NUCLEOTIDE SEQUENCE [LARGE SCALE GENOMIC DNA]</scope>
</reference>
<gene>
    <name evidence="9" type="ORF">EVEC_LOCUS8107</name>
</gene>
<evidence type="ECO:0000256" key="7">
    <source>
        <dbReference type="SAM" id="MobiDB-lite"/>
    </source>
</evidence>
<organism evidence="11">
    <name type="scientific">Enterobius vermicularis</name>
    <name type="common">Human pinworm</name>
    <dbReference type="NCBI Taxonomy" id="51028"/>
    <lineage>
        <taxon>Eukaryota</taxon>
        <taxon>Metazoa</taxon>
        <taxon>Ecdysozoa</taxon>
        <taxon>Nematoda</taxon>
        <taxon>Chromadorea</taxon>
        <taxon>Rhabditida</taxon>
        <taxon>Spirurina</taxon>
        <taxon>Oxyuridomorpha</taxon>
        <taxon>Oxyuroidea</taxon>
        <taxon>Oxyuridae</taxon>
        <taxon>Enterobius</taxon>
    </lineage>
</organism>
<dbReference type="GO" id="GO:0008270">
    <property type="term" value="F:zinc ion binding"/>
    <property type="evidence" value="ECO:0007669"/>
    <property type="project" value="UniProtKB-KW"/>
</dbReference>
<dbReference type="InterPro" id="IPR000690">
    <property type="entry name" value="Matrin/U1-C_Znf_C2H2"/>
</dbReference>
<evidence type="ECO:0000259" key="8">
    <source>
        <dbReference type="PROSITE" id="PS50171"/>
    </source>
</evidence>
<keyword evidence="6" id="KW-0539">Nucleus</keyword>
<dbReference type="Gene3D" id="3.30.160.60">
    <property type="entry name" value="Classic Zinc Finger"/>
    <property type="match status" value="1"/>
</dbReference>
<dbReference type="PANTHER" id="PTHR45986">
    <property type="entry name" value="ZINC FINGER MATRIN-TYPE PROTEIN 2"/>
    <property type="match status" value="1"/>
</dbReference>
<dbReference type="InterPro" id="IPR036236">
    <property type="entry name" value="Znf_C2H2_sf"/>
</dbReference>
<proteinExistence type="predicted"/>
<protein>
    <submittedName>
        <fullName evidence="11">Matrin-type domain-containing protein</fullName>
    </submittedName>
</protein>
<keyword evidence="4" id="KW-0862">Zinc</keyword>
<evidence type="ECO:0000313" key="10">
    <source>
        <dbReference type="Proteomes" id="UP000274131"/>
    </source>
</evidence>
<dbReference type="InterPro" id="IPR003604">
    <property type="entry name" value="Matrin/U1-like-C_Znf_C2H2"/>
</dbReference>
<dbReference type="AlphaFoldDB" id="A0A0N4VDE2"/>